<comment type="caution">
    <text evidence="1">The sequence shown here is derived from an EMBL/GenBank/DDBJ whole genome shotgun (WGS) entry which is preliminary data.</text>
</comment>
<dbReference type="AlphaFoldDB" id="A0A9N9IDI2"/>
<accession>A0A9N9IDI2</accession>
<dbReference type="EMBL" id="CAJVPV010025970">
    <property type="protein sequence ID" value="CAG8730383.1"/>
    <property type="molecule type" value="Genomic_DNA"/>
</dbReference>
<dbReference type="Proteomes" id="UP000789342">
    <property type="component" value="Unassembled WGS sequence"/>
</dbReference>
<sequence>PTDHRRDSELSTSSVVGKIEKQLNIQSQEIIDEEMPDASNEEI</sequence>
<evidence type="ECO:0000313" key="1">
    <source>
        <dbReference type="EMBL" id="CAG8730383.1"/>
    </source>
</evidence>
<keyword evidence="2" id="KW-1185">Reference proteome</keyword>
<evidence type="ECO:0000313" key="2">
    <source>
        <dbReference type="Proteomes" id="UP000789342"/>
    </source>
</evidence>
<dbReference type="OrthoDB" id="10453397at2759"/>
<proteinExistence type="predicted"/>
<reference evidence="1" key="1">
    <citation type="submission" date="2021-06" db="EMBL/GenBank/DDBJ databases">
        <authorList>
            <person name="Kallberg Y."/>
            <person name="Tangrot J."/>
            <person name="Rosling A."/>
        </authorList>
    </citation>
    <scope>NUCLEOTIDE SEQUENCE</scope>
    <source>
        <strain evidence="1">CL551</strain>
    </source>
</reference>
<organism evidence="1 2">
    <name type="scientific">Acaulospora morrowiae</name>
    <dbReference type="NCBI Taxonomy" id="94023"/>
    <lineage>
        <taxon>Eukaryota</taxon>
        <taxon>Fungi</taxon>
        <taxon>Fungi incertae sedis</taxon>
        <taxon>Mucoromycota</taxon>
        <taxon>Glomeromycotina</taxon>
        <taxon>Glomeromycetes</taxon>
        <taxon>Diversisporales</taxon>
        <taxon>Acaulosporaceae</taxon>
        <taxon>Acaulospora</taxon>
    </lineage>
</organism>
<protein>
    <submittedName>
        <fullName evidence="1">16750_t:CDS:1</fullName>
    </submittedName>
</protein>
<name>A0A9N9IDI2_9GLOM</name>
<feature type="non-terminal residue" evidence="1">
    <location>
        <position position="1"/>
    </location>
</feature>
<gene>
    <name evidence="1" type="ORF">AMORRO_LOCUS13972</name>
</gene>